<organism evidence="10 11">
    <name type="scientific">Coccomyxa viridis</name>
    <dbReference type="NCBI Taxonomy" id="1274662"/>
    <lineage>
        <taxon>Eukaryota</taxon>
        <taxon>Viridiplantae</taxon>
        <taxon>Chlorophyta</taxon>
        <taxon>core chlorophytes</taxon>
        <taxon>Trebouxiophyceae</taxon>
        <taxon>Trebouxiophyceae incertae sedis</taxon>
        <taxon>Coccomyxaceae</taxon>
        <taxon>Coccomyxa</taxon>
    </lineage>
</organism>
<dbReference type="InterPro" id="IPR039430">
    <property type="entry name" value="Thymidylate_kin-like_dom"/>
</dbReference>
<evidence type="ECO:0000256" key="8">
    <source>
        <dbReference type="ARBA" id="ARBA00022840"/>
    </source>
</evidence>
<name>A0ABP1GEX5_9CHLO</name>
<dbReference type="NCBIfam" id="TIGR00041">
    <property type="entry name" value="DTMP_kinase"/>
    <property type="match status" value="1"/>
</dbReference>
<evidence type="ECO:0000256" key="1">
    <source>
        <dbReference type="ARBA" id="ARBA00004992"/>
    </source>
</evidence>
<comment type="caution">
    <text evidence="10">The sequence shown here is derived from an EMBL/GenBank/DDBJ whole genome shotgun (WGS) entry which is preliminary data.</text>
</comment>
<accession>A0ABP1GEX5</accession>
<comment type="similarity">
    <text evidence="2">Belongs to the thymidylate kinase family.</text>
</comment>
<dbReference type="CDD" id="cd01672">
    <property type="entry name" value="TMPK"/>
    <property type="match status" value="1"/>
</dbReference>
<keyword evidence="8" id="KW-0067">ATP-binding</keyword>
<dbReference type="InterPro" id="IPR018095">
    <property type="entry name" value="Thymidylate_kin_CS"/>
</dbReference>
<dbReference type="Gene3D" id="3.40.50.300">
    <property type="entry name" value="P-loop containing nucleotide triphosphate hydrolases"/>
    <property type="match status" value="1"/>
</dbReference>
<dbReference type="Proteomes" id="UP001497392">
    <property type="component" value="Unassembled WGS sequence"/>
</dbReference>
<keyword evidence="11" id="KW-1185">Reference proteome</keyword>
<sequence length="221" mass="24137">MASNGNSSTAHKPRGSFILFEGGDRCGKTTQSENLVKHLSSKGVDVALWKFPDRQTAIGQMINAYLQGKTETDDAAVHLLFSANRWEKRESMLAALSAGQTLVVDRYAYSGAAFTAAKGIPGLDLEWCKAPDKGLPAPDATIYLSMMPEAAAKRGGYGSERYEKEEMQRSVAQRFQDLRDATWHTLDAARSIEAVGSDVTRIAEAAIEACQEGKPLEHLWL</sequence>
<dbReference type="PANTHER" id="PTHR10344">
    <property type="entry name" value="THYMIDYLATE KINASE"/>
    <property type="match status" value="1"/>
</dbReference>
<proteinExistence type="inferred from homology"/>
<evidence type="ECO:0000256" key="4">
    <source>
        <dbReference type="ARBA" id="ARBA00022679"/>
    </source>
</evidence>
<evidence type="ECO:0000256" key="7">
    <source>
        <dbReference type="ARBA" id="ARBA00022777"/>
    </source>
</evidence>
<dbReference type="SUPFAM" id="SSF52540">
    <property type="entry name" value="P-loop containing nucleoside triphosphate hydrolases"/>
    <property type="match status" value="1"/>
</dbReference>
<evidence type="ECO:0000256" key="3">
    <source>
        <dbReference type="ARBA" id="ARBA00012980"/>
    </source>
</evidence>
<evidence type="ECO:0000313" key="10">
    <source>
        <dbReference type="EMBL" id="CAL5229316.1"/>
    </source>
</evidence>
<dbReference type="HAMAP" id="MF_00165">
    <property type="entry name" value="Thymidylate_kinase"/>
    <property type="match status" value="1"/>
</dbReference>
<evidence type="ECO:0000256" key="6">
    <source>
        <dbReference type="ARBA" id="ARBA00022741"/>
    </source>
</evidence>
<dbReference type="EC" id="2.7.4.9" evidence="3"/>
<evidence type="ECO:0000313" key="11">
    <source>
        <dbReference type="Proteomes" id="UP001497392"/>
    </source>
</evidence>
<keyword evidence="5" id="KW-0545">Nucleotide biosynthesis</keyword>
<evidence type="ECO:0000259" key="9">
    <source>
        <dbReference type="Pfam" id="PF02223"/>
    </source>
</evidence>
<dbReference type="InterPro" id="IPR018094">
    <property type="entry name" value="Thymidylate_kinase"/>
</dbReference>
<protein>
    <recommendedName>
        <fullName evidence="3">dTMP kinase</fullName>
        <ecNumber evidence="3">2.7.4.9</ecNumber>
    </recommendedName>
</protein>
<keyword evidence="4" id="KW-0808">Transferase</keyword>
<dbReference type="PANTHER" id="PTHR10344:SF1">
    <property type="entry name" value="THYMIDYLATE KINASE"/>
    <property type="match status" value="1"/>
</dbReference>
<evidence type="ECO:0000256" key="2">
    <source>
        <dbReference type="ARBA" id="ARBA00009776"/>
    </source>
</evidence>
<dbReference type="EMBL" id="CAXHTA020000020">
    <property type="protein sequence ID" value="CAL5229316.1"/>
    <property type="molecule type" value="Genomic_DNA"/>
</dbReference>
<dbReference type="PROSITE" id="PS01331">
    <property type="entry name" value="THYMIDYLATE_KINASE"/>
    <property type="match status" value="1"/>
</dbReference>
<keyword evidence="7" id="KW-0418">Kinase</keyword>
<reference evidence="10 11" key="1">
    <citation type="submission" date="2024-06" db="EMBL/GenBank/DDBJ databases">
        <authorList>
            <person name="Kraege A."/>
            <person name="Thomma B."/>
        </authorList>
    </citation>
    <scope>NUCLEOTIDE SEQUENCE [LARGE SCALE GENOMIC DNA]</scope>
</reference>
<keyword evidence="6" id="KW-0547">Nucleotide-binding</keyword>
<feature type="domain" description="Thymidylate kinase-like" evidence="9">
    <location>
        <begin position="20"/>
        <end position="198"/>
    </location>
</feature>
<comment type="pathway">
    <text evidence="1">Pyrimidine metabolism; dTTP biosynthesis.</text>
</comment>
<dbReference type="InterPro" id="IPR027417">
    <property type="entry name" value="P-loop_NTPase"/>
</dbReference>
<gene>
    <name evidence="10" type="primary">g12621</name>
    <name evidence="10" type="ORF">VP750_LOCUS11222</name>
</gene>
<dbReference type="Pfam" id="PF02223">
    <property type="entry name" value="Thymidylate_kin"/>
    <property type="match status" value="1"/>
</dbReference>
<evidence type="ECO:0000256" key="5">
    <source>
        <dbReference type="ARBA" id="ARBA00022727"/>
    </source>
</evidence>